<dbReference type="PRINTS" id="PR00081">
    <property type="entry name" value="GDHRDH"/>
</dbReference>
<dbReference type="InterPro" id="IPR002347">
    <property type="entry name" value="SDR_fam"/>
</dbReference>
<sequence>MRILITGATSGIGFQLAKDYAKQGHQVIACGRRQQALNELQQQFPEQIQTLAFDISDRAQAVDVLSQQAEIDIAILSAGVCEYLDVSKFDAAMFERVFGVNVFGTMNTVEGLLPVLKKGSKLAIVGSLARLLPFTKAEAYGGSKAAMHYITRALDVDLGEQYGIQVLAISPGFVKTPMTDANDFEMPMRVSVEFASETIRKGIDKGKRDICFPRTFSALLKLMSLLPQGAQVALSRRMARNQQG</sequence>
<evidence type="ECO:0000256" key="2">
    <source>
        <dbReference type="ARBA" id="ARBA00023002"/>
    </source>
</evidence>
<keyword evidence="4" id="KW-1185">Reference proteome</keyword>
<accession>A0A432ZKA7</accession>
<dbReference type="PANTHER" id="PTHR44196:SF1">
    <property type="entry name" value="DEHYDROGENASE_REDUCTASE SDR FAMILY MEMBER 7B"/>
    <property type="match status" value="1"/>
</dbReference>
<evidence type="ECO:0000256" key="1">
    <source>
        <dbReference type="ARBA" id="ARBA00006484"/>
    </source>
</evidence>
<dbReference type="RefSeq" id="WP_126783933.1">
    <property type="nucleotide sequence ID" value="NZ_PIQF01000001.1"/>
</dbReference>
<dbReference type="AlphaFoldDB" id="A0A432ZKA7"/>
<dbReference type="OrthoDB" id="335726at2"/>
<organism evidence="3 4">
    <name type="scientific">Idiomarina seosinensis</name>
    <dbReference type="NCBI Taxonomy" id="281739"/>
    <lineage>
        <taxon>Bacteria</taxon>
        <taxon>Pseudomonadati</taxon>
        <taxon>Pseudomonadota</taxon>
        <taxon>Gammaproteobacteria</taxon>
        <taxon>Alteromonadales</taxon>
        <taxon>Idiomarinaceae</taxon>
        <taxon>Idiomarina</taxon>
    </lineage>
</organism>
<dbReference type="GO" id="GO:0016491">
    <property type="term" value="F:oxidoreductase activity"/>
    <property type="evidence" value="ECO:0007669"/>
    <property type="project" value="UniProtKB-KW"/>
</dbReference>
<evidence type="ECO:0000313" key="4">
    <source>
        <dbReference type="Proteomes" id="UP000287908"/>
    </source>
</evidence>
<dbReference type="EMBL" id="PIQF01000001">
    <property type="protein sequence ID" value="RUO77662.1"/>
    <property type="molecule type" value="Genomic_DNA"/>
</dbReference>
<reference evidence="3 4" key="1">
    <citation type="journal article" date="2011" name="Front. Microbiol.">
        <title>Genomic signatures of strain selection and enhancement in Bacillus atrophaeus var. globigii, a historical biowarfare simulant.</title>
        <authorList>
            <person name="Gibbons H.S."/>
            <person name="Broomall S.M."/>
            <person name="McNew L.A."/>
            <person name="Daligault H."/>
            <person name="Chapman C."/>
            <person name="Bruce D."/>
            <person name="Karavis M."/>
            <person name="Krepps M."/>
            <person name="McGregor P.A."/>
            <person name="Hong C."/>
            <person name="Park K.H."/>
            <person name="Akmal A."/>
            <person name="Feldman A."/>
            <person name="Lin J.S."/>
            <person name="Chang W.E."/>
            <person name="Higgs B.W."/>
            <person name="Demirev P."/>
            <person name="Lindquist J."/>
            <person name="Liem A."/>
            <person name="Fochler E."/>
            <person name="Read T.D."/>
            <person name="Tapia R."/>
            <person name="Johnson S."/>
            <person name="Bishop-Lilly K.A."/>
            <person name="Detter C."/>
            <person name="Han C."/>
            <person name="Sozhamannan S."/>
            <person name="Rosenzweig C.N."/>
            <person name="Skowronski E.W."/>
        </authorList>
    </citation>
    <scope>NUCLEOTIDE SEQUENCE [LARGE SCALE GENOMIC DNA]</scope>
    <source>
        <strain evidence="3 4">CL-SP19</strain>
    </source>
</reference>
<name>A0A432ZKA7_9GAMM</name>
<dbReference type="SUPFAM" id="SSF51735">
    <property type="entry name" value="NAD(P)-binding Rossmann-fold domains"/>
    <property type="match status" value="1"/>
</dbReference>
<gene>
    <name evidence="3" type="ORF">CWI81_04070</name>
</gene>
<dbReference type="Pfam" id="PF00106">
    <property type="entry name" value="adh_short"/>
    <property type="match status" value="1"/>
</dbReference>
<dbReference type="GO" id="GO:0016020">
    <property type="term" value="C:membrane"/>
    <property type="evidence" value="ECO:0007669"/>
    <property type="project" value="TreeGrafter"/>
</dbReference>
<protein>
    <submittedName>
        <fullName evidence="3">Short-chain dehydrogenase</fullName>
    </submittedName>
</protein>
<dbReference type="InterPro" id="IPR036291">
    <property type="entry name" value="NAD(P)-bd_dom_sf"/>
</dbReference>
<keyword evidence="2" id="KW-0560">Oxidoreductase</keyword>
<comment type="similarity">
    <text evidence="1">Belongs to the short-chain dehydrogenases/reductases (SDR) family.</text>
</comment>
<dbReference type="PANTHER" id="PTHR44196">
    <property type="entry name" value="DEHYDROGENASE/REDUCTASE SDR FAMILY MEMBER 7B"/>
    <property type="match status" value="1"/>
</dbReference>
<comment type="caution">
    <text evidence="3">The sequence shown here is derived from an EMBL/GenBank/DDBJ whole genome shotgun (WGS) entry which is preliminary data.</text>
</comment>
<evidence type="ECO:0000313" key="3">
    <source>
        <dbReference type="EMBL" id="RUO77662.1"/>
    </source>
</evidence>
<proteinExistence type="inferred from homology"/>
<dbReference type="Proteomes" id="UP000287908">
    <property type="component" value="Unassembled WGS sequence"/>
</dbReference>
<dbReference type="Gene3D" id="3.40.50.720">
    <property type="entry name" value="NAD(P)-binding Rossmann-like Domain"/>
    <property type="match status" value="1"/>
</dbReference>